<feature type="compositionally biased region" description="Low complexity" evidence="3">
    <location>
        <begin position="1363"/>
        <end position="1379"/>
    </location>
</feature>
<organism evidence="5 6">
    <name type="scientific">Haemonchus contortus</name>
    <name type="common">Barber pole worm</name>
    <dbReference type="NCBI Taxonomy" id="6289"/>
    <lineage>
        <taxon>Eukaryota</taxon>
        <taxon>Metazoa</taxon>
        <taxon>Ecdysozoa</taxon>
        <taxon>Nematoda</taxon>
        <taxon>Chromadorea</taxon>
        <taxon>Rhabditida</taxon>
        <taxon>Rhabditina</taxon>
        <taxon>Rhabditomorpha</taxon>
        <taxon>Strongyloidea</taxon>
        <taxon>Trichostrongylidae</taxon>
        <taxon>Haemonchus</taxon>
    </lineage>
</organism>
<feature type="transmembrane region" description="Helical" evidence="4">
    <location>
        <begin position="727"/>
        <end position="749"/>
    </location>
</feature>
<dbReference type="PANTHER" id="PTHR22722">
    <property type="entry name" value="LOW-DENSITY LIPOPROTEIN RECEPTOR-RELATED PROTEIN 2-RELATED"/>
    <property type="match status" value="1"/>
</dbReference>
<dbReference type="Pfam" id="PF00057">
    <property type="entry name" value="Ldl_recept_a"/>
    <property type="match status" value="1"/>
</dbReference>
<feature type="region of interest" description="Disordered" evidence="3">
    <location>
        <begin position="1200"/>
        <end position="1631"/>
    </location>
</feature>
<feature type="region of interest" description="Disordered" evidence="3">
    <location>
        <begin position="1067"/>
        <end position="1187"/>
    </location>
</feature>
<feature type="compositionally biased region" description="Polar residues" evidence="3">
    <location>
        <begin position="304"/>
        <end position="321"/>
    </location>
</feature>
<keyword evidence="4" id="KW-1133">Transmembrane helix</keyword>
<dbReference type="InterPro" id="IPR002172">
    <property type="entry name" value="LDrepeatLR_classA_rpt"/>
</dbReference>
<dbReference type="GO" id="GO:0005041">
    <property type="term" value="F:low-density lipoprotein particle receptor activity"/>
    <property type="evidence" value="ECO:0007669"/>
    <property type="project" value="TreeGrafter"/>
</dbReference>
<dbReference type="OMA" id="VMPLEHA"/>
<name>A0A7I4Z809_HAECO</name>
<evidence type="ECO:0000256" key="3">
    <source>
        <dbReference type="SAM" id="MobiDB-lite"/>
    </source>
</evidence>
<feature type="compositionally biased region" description="Low complexity" evidence="3">
    <location>
        <begin position="515"/>
        <end position="538"/>
    </location>
</feature>
<feature type="disulfide bond" evidence="2">
    <location>
        <begin position="36"/>
        <end position="54"/>
    </location>
</feature>
<comment type="caution">
    <text evidence="2">Lacks conserved residue(s) required for the propagation of feature annotation.</text>
</comment>
<feature type="compositionally biased region" description="Polar residues" evidence="3">
    <location>
        <begin position="1114"/>
        <end position="1126"/>
    </location>
</feature>
<feature type="compositionally biased region" description="Basic and acidic residues" evidence="3">
    <location>
        <begin position="1571"/>
        <end position="1583"/>
    </location>
</feature>
<feature type="compositionally biased region" description="Pro residues" evidence="3">
    <location>
        <begin position="977"/>
        <end position="992"/>
    </location>
</feature>
<sequence length="1807" mass="196482">MLIVLLALRLAYAQYTSYNAVAGRLPGRCLPGDFDCGFGRCIPITSFHDGKPDCYDGSDEWCFFGQVKCGAYCVDVSQAFSCLFSSRCDDSNRQPPWCSVSKEKLCGDPSAFPCRGYGECVLWPWLLDGEKHCIDGSDEDQLYVRALEFSFRCYYNRTGNVAMPPPLNYTDGFLKLVNPIPLPGIRPPQFPTLFPPLPTLPSSTLYLTSSPSSFTQPPPVELSKITGLPPLPPPFPSLLPSTPPIIPSTIQSGSNPTVPTEPTVFVPDTIESPDDPFTKIISRPLPQPSTSTQPPPTTVFPDYSTGQGTSSSFPSPVNPTTHLPPEVSLAIVSPQTKPHIRGRVTTTFNTPVATTTSSDKLTHIHVGVGGNNPGDNGPISSTSSKGTSEAESSSSSKGTSEPENEKQGVDWTISKLDPKNTESTNDSELSKQTTASPADASVKGGTPNDNTIPWPDLQGAVNPRFRITTSTQINKIDNGHSDNLETALPSKGVNTAGVTGPNTGTPGAPSHPNPGTSGSSASESGSQPTTMAPDPAADAESKTTSANSCLAELIKTSKNRYPSRECQCPTGEMELNERCEASEDNLAFYKLDIHSACGEETLTSEQKKWIAIGKLGETTKIPSCVRMNSNGDVIVNSMCGSACSLSYFQNMMQEEPGSKRSIAVEEAPLCEDPSTNYCHAQAECHVEDVRLTCRCKPGTNDTSDGLGKICEGLIAEDSCIMILGACLIFWLIILLGLLLLIPLILLLLFHCCPRRNNSVHPKKAGVGVKGKKGKKENRHVAAMMSNLLAASAGGQRQMAMKIAMTDLDKKDKKKHHHRSSIKPSTSVEVVDAKDMTSATVINHSSNTTQQAAATNVKPTKEIESIPGTVQSPIGETPILEKAGPPGIAVQLPEARPPEARNILAMKSVSQHSLAVPESVNNTSTTLTPSIISSPPIMQETSSVPASAPTSAVAPPTQPLTFVDSPASHSTASLNPLAPQPPPPPPPPPPPQTFPATVEVHRNNDTTESTVARQSSTHSIGVQPTIWESYKALGDQYAKQEEIDEESCSSSIEALIMSRYAESFANAPIPTAQPSKDKQPSKDQAPSKMKESPKDETPSTVPAVSDEAKEIRSSRPGTRVTTPTEQLQRAILEEDSSTSGDIPLPASVLSGSSTDKAERDAKLADMLGVTQSPPPGPSEPFPTDTGMPKTDEQIVEEISRQGVVLPISPHDIPALSFEDRVTERPKAASAARTRPSKQTSAPRGRPRPTVPNVRVTESERAKFTPQRRAKPTKPTPPSTSAVFVPKKARELQKLKEAVKKPAPIRRSAKAATEARQLLKPPERKKHSSTDESEPEVFPSKRVSESPGRHPSTLARRRQRRPERQLSSISEKSAEIAAEAALQNQPQDYSISAPNTTRSLSEWHQYVQKKTSGEDASDSPTDIDIPSGMRFRLSTSKSRATIDRLKEKRTEPFATWKPPVKAEEPPGPSWKPPVKAAKADEPLRSSWKPPVKAAKADEPLRPSWKPPVKAAKADEHPHPTRKPPVKTDGTSRPRRLCELSSSETSSKTSSTLQQPVRRSRSPLVASPDIPDVTLRRSMDRLDQLKKSPPRGSMTSRSHVRHRASSHKPFRDSAKERITRPKSSKDEFFSSRSVWERLSDPDSIRKPGRRTSTDTDISMSSKNLHRHALISRKIAIRRHETLITKSTSDLTVRPYSSRRLSQTRQASRSADDLHHRPRWDSSPYRPDDNLHSESFLPGIKTTKRPHRKSRSVLTTPRGSVHRSMSKFSLTSLPTRSSSTFELSPYFTPGENSNKPPKESLWWTPEPRSFR</sequence>
<feature type="compositionally biased region" description="Polar residues" evidence="3">
    <location>
        <begin position="1695"/>
        <end position="1705"/>
    </location>
</feature>
<dbReference type="GO" id="GO:0005886">
    <property type="term" value="C:plasma membrane"/>
    <property type="evidence" value="ECO:0007669"/>
    <property type="project" value="TreeGrafter"/>
</dbReference>
<proteinExistence type="predicted"/>
<evidence type="ECO:0000256" key="1">
    <source>
        <dbReference type="ARBA" id="ARBA00023157"/>
    </source>
</evidence>
<dbReference type="WBParaSite" id="HCON_00188760-00001">
    <property type="protein sequence ID" value="HCON_00188760-00001"/>
    <property type="gene ID" value="HCON_00188760"/>
</dbReference>
<keyword evidence="1 2" id="KW-1015">Disulfide bond</keyword>
<feature type="compositionally biased region" description="Basic residues" evidence="3">
    <location>
        <begin position="1595"/>
        <end position="1605"/>
    </location>
</feature>
<feature type="region of interest" description="Disordered" evidence="3">
    <location>
        <begin position="1686"/>
        <end position="1757"/>
    </location>
</feature>
<evidence type="ECO:0000256" key="2">
    <source>
        <dbReference type="PROSITE-ProRule" id="PRU00124"/>
    </source>
</evidence>
<feature type="compositionally biased region" description="Polar residues" evidence="3">
    <location>
        <begin position="1380"/>
        <end position="1400"/>
    </location>
</feature>
<dbReference type="SMART" id="SM00192">
    <property type="entry name" value="LDLa"/>
    <property type="match status" value="2"/>
</dbReference>
<feature type="region of interest" description="Disordered" evidence="3">
    <location>
        <begin position="1780"/>
        <end position="1807"/>
    </location>
</feature>
<feature type="compositionally biased region" description="Basic and acidic residues" evidence="3">
    <location>
        <begin position="1286"/>
        <end position="1298"/>
    </location>
</feature>
<evidence type="ECO:0000256" key="4">
    <source>
        <dbReference type="SAM" id="Phobius"/>
    </source>
</evidence>
<dbReference type="OrthoDB" id="6514358at2759"/>
<keyword evidence="5" id="KW-1185">Reference proteome</keyword>
<keyword evidence="4" id="KW-0812">Transmembrane</keyword>
<feature type="compositionally biased region" description="Basic residues" evidence="3">
    <location>
        <begin position="1738"/>
        <end position="1747"/>
    </location>
</feature>
<feature type="compositionally biased region" description="Basic and acidic residues" evidence="3">
    <location>
        <begin position="1216"/>
        <end position="1225"/>
    </location>
</feature>
<feature type="region of interest" description="Disordered" evidence="3">
    <location>
        <begin position="914"/>
        <end position="996"/>
    </location>
</feature>
<feature type="compositionally biased region" description="Polar residues" evidence="3">
    <location>
        <begin position="492"/>
        <end position="505"/>
    </location>
</feature>
<protein>
    <submittedName>
        <fullName evidence="6">Chitin-binding type-2 domain-containing protein</fullName>
    </submittedName>
</protein>
<feature type="compositionally biased region" description="Low complexity" evidence="3">
    <location>
        <begin position="1538"/>
        <end position="1549"/>
    </location>
</feature>
<feature type="compositionally biased region" description="Low complexity" evidence="3">
    <location>
        <begin position="345"/>
        <end position="356"/>
    </location>
</feature>
<evidence type="ECO:0000313" key="6">
    <source>
        <dbReference type="WBParaSite" id="HCON_00188760-00001"/>
    </source>
</evidence>
<evidence type="ECO:0000313" key="5">
    <source>
        <dbReference type="Proteomes" id="UP000025227"/>
    </source>
</evidence>
<dbReference type="Gene3D" id="4.10.400.10">
    <property type="entry name" value="Low-density Lipoprotein Receptor"/>
    <property type="match status" value="2"/>
</dbReference>
<dbReference type="Proteomes" id="UP000025227">
    <property type="component" value="Unplaced"/>
</dbReference>
<keyword evidence="4" id="KW-0472">Membrane</keyword>
<dbReference type="GO" id="GO:0043235">
    <property type="term" value="C:receptor complex"/>
    <property type="evidence" value="ECO:0007669"/>
    <property type="project" value="TreeGrafter"/>
</dbReference>
<feature type="region of interest" description="Disordered" evidence="3">
    <location>
        <begin position="269"/>
        <end position="545"/>
    </location>
</feature>
<dbReference type="InterPro" id="IPR051221">
    <property type="entry name" value="LDLR-related"/>
</dbReference>
<dbReference type="InterPro" id="IPR036055">
    <property type="entry name" value="LDL_receptor-like_sf"/>
</dbReference>
<reference evidence="6" key="1">
    <citation type="submission" date="2020-12" db="UniProtKB">
        <authorList>
            <consortium name="WormBaseParasite"/>
        </authorList>
    </citation>
    <scope>IDENTIFICATION</scope>
    <source>
        <strain evidence="6">MHco3</strain>
    </source>
</reference>
<feature type="compositionally biased region" description="Basic and acidic residues" evidence="3">
    <location>
        <begin position="1438"/>
        <end position="1449"/>
    </location>
</feature>
<feature type="disulfide bond" evidence="2">
    <location>
        <begin position="29"/>
        <end position="41"/>
    </location>
</feature>
<dbReference type="PANTHER" id="PTHR22722:SF5">
    <property type="entry name" value="LOW-DENSITY LIPOPROTEIN RECEPTOR-RELATED PROTEIN 1B"/>
    <property type="match status" value="1"/>
</dbReference>
<feature type="compositionally biased region" description="Low complexity" evidence="3">
    <location>
        <begin position="373"/>
        <end position="401"/>
    </location>
</feature>
<feature type="compositionally biased region" description="Polar residues" evidence="3">
    <location>
        <begin position="421"/>
        <end position="436"/>
    </location>
</feature>
<feature type="compositionally biased region" description="Low complexity" evidence="3">
    <location>
        <begin position="922"/>
        <end position="954"/>
    </location>
</feature>
<dbReference type="CDD" id="cd00112">
    <property type="entry name" value="LDLa"/>
    <property type="match status" value="2"/>
</dbReference>
<feature type="region of interest" description="Disordered" evidence="3">
    <location>
        <begin position="1636"/>
        <end position="1655"/>
    </location>
</feature>
<dbReference type="SUPFAM" id="SSF57424">
    <property type="entry name" value="LDL receptor-like module"/>
    <property type="match status" value="2"/>
</dbReference>
<feature type="compositionally biased region" description="Basic and acidic residues" evidence="3">
    <location>
        <begin position="1606"/>
        <end position="1631"/>
    </location>
</feature>
<accession>A0A7I4Z809</accession>
<dbReference type="PRINTS" id="PR00261">
    <property type="entry name" value="LDLRECEPTOR"/>
</dbReference>
<feature type="compositionally biased region" description="Basic and acidic residues" evidence="3">
    <location>
        <begin position="1087"/>
        <end position="1096"/>
    </location>
</feature>
<dbReference type="PROSITE" id="PS50068">
    <property type="entry name" value="LDLRA_2"/>
    <property type="match status" value="2"/>
</dbReference>